<accession>A0A4R0RJ50</accession>
<feature type="compositionally biased region" description="Polar residues" evidence="1">
    <location>
        <begin position="10"/>
        <end position="25"/>
    </location>
</feature>
<evidence type="ECO:0000313" key="4">
    <source>
        <dbReference type="Proteomes" id="UP000292702"/>
    </source>
</evidence>
<keyword evidence="2" id="KW-0472">Membrane</keyword>
<sequence>MEEAGLEWNLDSSENGSTDGTSVDSPSGVESDESSMPPPAYPQPHSRPRSFYQFEDQELFLRQKIVLILENMEHIAPSIVGMRVALVMMAFVQTVSLTIMCLVCLLVLGKLKELQGAQSCGKSFGEDRVLEKPAYTACETILISLVVSVLAIALFDLKKMVLHAVVFRMAISPIGCRLYGIGIQLLHVVRMTWRPRQQNRA</sequence>
<proteinExistence type="predicted"/>
<keyword evidence="2" id="KW-1133">Transmembrane helix</keyword>
<feature type="region of interest" description="Disordered" evidence="1">
    <location>
        <begin position="1"/>
        <end position="47"/>
    </location>
</feature>
<feature type="transmembrane region" description="Helical" evidence="2">
    <location>
        <begin position="84"/>
        <end position="108"/>
    </location>
</feature>
<evidence type="ECO:0000256" key="1">
    <source>
        <dbReference type="SAM" id="MobiDB-lite"/>
    </source>
</evidence>
<feature type="transmembrane region" description="Helical" evidence="2">
    <location>
        <begin position="161"/>
        <end position="186"/>
    </location>
</feature>
<keyword evidence="4" id="KW-1185">Reference proteome</keyword>
<evidence type="ECO:0000313" key="3">
    <source>
        <dbReference type="EMBL" id="TCD63818.1"/>
    </source>
</evidence>
<reference evidence="3 4" key="1">
    <citation type="submission" date="2018-11" db="EMBL/GenBank/DDBJ databases">
        <title>Genome assembly of Steccherinum ochraceum LE-BIN_3174, the white-rot fungus of the Steccherinaceae family (The Residual Polyporoid clade, Polyporales, Basidiomycota).</title>
        <authorList>
            <person name="Fedorova T.V."/>
            <person name="Glazunova O.A."/>
            <person name="Landesman E.O."/>
            <person name="Moiseenko K.V."/>
            <person name="Psurtseva N.V."/>
            <person name="Savinova O.S."/>
            <person name="Shakhova N.V."/>
            <person name="Tyazhelova T.V."/>
            <person name="Vasina D.V."/>
        </authorList>
    </citation>
    <scope>NUCLEOTIDE SEQUENCE [LARGE SCALE GENOMIC DNA]</scope>
    <source>
        <strain evidence="3 4">LE-BIN_3174</strain>
    </source>
</reference>
<feature type="transmembrane region" description="Helical" evidence="2">
    <location>
        <begin position="134"/>
        <end position="155"/>
    </location>
</feature>
<dbReference type="Proteomes" id="UP000292702">
    <property type="component" value="Unassembled WGS sequence"/>
</dbReference>
<comment type="caution">
    <text evidence="3">The sequence shown here is derived from an EMBL/GenBank/DDBJ whole genome shotgun (WGS) entry which is preliminary data.</text>
</comment>
<protein>
    <submittedName>
        <fullName evidence="3">Uncharacterized protein</fullName>
    </submittedName>
</protein>
<dbReference type="AlphaFoldDB" id="A0A4R0RJ50"/>
<evidence type="ECO:0000256" key="2">
    <source>
        <dbReference type="SAM" id="Phobius"/>
    </source>
</evidence>
<organism evidence="3 4">
    <name type="scientific">Steccherinum ochraceum</name>
    <dbReference type="NCBI Taxonomy" id="92696"/>
    <lineage>
        <taxon>Eukaryota</taxon>
        <taxon>Fungi</taxon>
        <taxon>Dikarya</taxon>
        <taxon>Basidiomycota</taxon>
        <taxon>Agaricomycotina</taxon>
        <taxon>Agaricomycetes</taxon>
        <taxon>Polyporales</taxon>
        <taxon>Steccherinaceae</taxon>
        <taxon>Steccherinum</taxon>
    </lineage>
</organism>
<dbReference type="EMBL" id="RWJN01000273">
    <property type="protein sequence ID" value="TCD63818.1"/>
    <property type="molecule type" value="Genomic_DNA"/>
</dbReference>
<keyword evidence="2" id="KW-0812">Transmembrane</keyword>
<gene>
    <name evidence="3" type="ORF">EIP91_004913</name>
</gene>
<name>A0A4R0RJ50_9APHY</name>